<gene>
    <name evidence="2" type="ORF">LX66_1226</name>
</gene>
<organism evidence="2 3">
    <name type="scientific">Chitinophaga japonensis</name>
    <name type="common">Flexibacter japonensis</name>
    <dbReference type="NCBI Taxonomy" id="104662"/>
    <lineage>
        <taxon>Bacteria</taxon>
        <taxon>Pseudomonadati</taxon>
        <taxon>Bacteroidota</taxon>
        <taxon>Chitinophagia</taxon>
        <taxon>Chitinophagales</taxon>
        <taxon>Chitinophagaceae</taxon>
        <taxon>Chitinophaga</taxon>
    </lineage>
</organism>
<name>A0A562TED7_CHIJA</name>
<dbReference type="Proteomes" id="UP000316778">
    <property type="component" value="Unassembled WGS sequence"/>
</dbReference>
<sequence length="224" mass="24668">MELIRRPVERFHETLTKNYQRMKKNVVLALLALLGTLSSYAQVSFGVKAGFSSAKMSFDESDGVKRLAAWHAGAIADFELAENFALQPQLLVSTKGYKAEGIDESFKLTYLELPVNFLYKHELGAGKIFGGFGPYLAMGLSGKYGEVDVKFDGKKDEELGETDEDIHGKRMDAGANFIAGYELKNGLLFSVNYSLGLTDVDPNGTKSKNGYFGISVGYLFKTKK</sequence>
<dbReference type="EMBL" id="VLLG01000002">
    <property type="protein sequence ID" value="TWI91845.1"/>
    <property type="molecule type" value="Genomic_DNA"/>
</dbReference>
<evidence type="ECO:0000313" key="2">
    <source>
        <dbReference type="EMBL" id="TWI91845.1"/>
    </source>
</evidence>
<dbReference type="Pfam" id="PF13568">
    <property type="entry name" value="OMP_b-brl_2"/>
    <property type="match status" value="1"/>
</dbReference>
<feature type="domain" description="Outer membrane protein beta-barrel" evidence="1">
    <location>
        <begin position="42"/>
        <end position="200"/>
    </location>
</feature>
<protein>
    <submittedName>
        <fullName evidence="2">Outer membrane protein with beta-barrel domain</fullName>
    </submittedName>
</protein>
<reference evidence="2 3" key="1">
    <citation type="journal article" date="2013" name="Stand. Genomic Sci.">
        <title>Genomic Encyclopedia of Type Strains, Phase I: The one thousand microbial genomes (KMG-I) project.</title>
        <authorList>
            <person name="Kyrpides N.C."/>
            <person name="Woyke T."/>
            <person name="Eisen J.A."/>
            <person name="Garrity G."/>
            <person name="Lilburn T.G."/>
            <person name="Beck B.J."/>
            <person name="Whitman W.B."/>
            <person name="Hugenholtz P."/>
            <person name="Klenk H.P."/>
        </authorList>
    </citation>
    <scope>NUCLEOTIDE SEQUENCE [LARGE SCALE GENOMIC DNA]</scope>
    <source>
        <strain evidence="2 3">DSM 13484</strain>
    </source>
</reference>
<evidence type="ECO:0000313" key="3">
    <source>
        <dbReference type="Proteomes" id="UP000316778"/>
    </source>
</evidence>
<proteinExistence type="predicted"/>
<dbReference type="AlphaFoldDB" id="A0A562TED7"/>
<keyword evidence="3" id="KW-1185">Reference proteome</keyword>
<evidence type="ECO:0000259" key="1">
    <source>
        <dbReference type="Pfam" id="PF13568"/>
    </source>
</evidence>
<dbReference type="InterPro" id="IPR025665">
    <property type="entry name" value="Beta-barrel_OMP_2"/>
</dbReference>
<accession>A0A562TED7</accession>
<comment type="caution">
    <text evidence="2">The sequence shown here is derived from an EMBL/GenBank/DDBJ whole genome shotgun (WGS) entry which is preliminary data.</text>
</comment>